<dbReference type="InterPro" id="IPR023393">
    <property type="entry name" value="START-like_dom_sf"/>
</dbReference>
<dbReference type="Pfam" id="PF10604">
    <property type="entry name" value="Polyketide_cyc2"/>
    <property type="match status" value="1"/>
</dbReference>
<gene>
    <name evidence="2" type="ORF">AVDCRST_MAG76-57</name>
</gene>
<reference evidence="2" key="1">
    <citation type="submission" date="2020-02" db="EMBL/GenBank/DDBJ databases">
        <authorList>
            <person name="Meier V. D."/>
        </authorList>
    </citation>
    <scope>NUCLEOTIDE SEQUENCE</scope>
    <source>
        <strain evidence="2">AVDCRST_MAG76</strain>
    </source>
</reference>
<feature type="compositionally biased region" description="Basic residues" evidence="1">
    <location>
        <begin position="157"/>
        <end position="168"/>
    </location>
</feature>
<organism evidence="2">
    <name type="scientific">uncultured Acidimicrobiales bacterium</name>
    <dbReference type="NCBI Taxonomy" id="310071"/>
    <lineage>
        <taxon>Bacteria</taxon>
        <taxon>Bacillati</taxon>
        <taxon>Actinomycetota</taxon>
        <taxon>Acidimicrobiia</taxon>
        <taxon>Acidimicrobiales</taxon>
        <taxon>environmental samples</taxon>
    </lineage>
</organism>
<dbReference type="Gene3D" id="3.30.530.20">
    <property type="match status" value="1"/>
</dbReference>
<dbReference type="InterPro" id="IPR019587">
    <property type="entry name" value="Polyketide_cyclase/dehydratase"/>
</dbReference>
<name>A0A6J4H1G4_9ACTN</name>
<protein>
    <recommendedName>
        <fullName evidence="3">Coenzyme Q-binding protein COQ10 START domain-containing protein</fullName>
    </recommendedName>
</protein>
<accession>A0A6J4H1G4</accession>
<feature type="region of interest" description="Disordered" evidence="1">
    <location>
        <begin position="145"/>
        <end position="181"/>
    </location>
</feature>
<dbReference type="AlphaFoldDB" id="A0A6J4H1G4"/>
<dbReference type="SUPFAM" id="SSF55961">
    <property type="entry name" value="Bet v1-like"/>
    <property type="match status" value="1"/>
</dbReference>
<feature type="compositionally biased region" description="Basic and acidic residues" evidence="1">
    <location>
        <begin position="146"/>
        <end position="156"/>
    </location>
</feature>
<sequence length="181" mass="19897">MGLIERSVEVRAEPARVWDVLVDVRCLPKVSSHTVEVKNAPDRLTHRGERFTQVVVAVGKRFESEWEVHGFDPGRAISIEGSVGFGVRYCLTETVAPAGAGRSTLSVRIQYKLPFGPLGRIASRLGVERLAAVEAQQVLTRIAAFAEERTPEPPEHRSRRRPRLRGRRAAPPASASGNPTS</sequence>
<dbReference type="EMBL" id="CADCSZ010000004">
    <property type="protein sequence ID" value="CAA9209911.1"/>
    <property type="molecule type" value="Genomic_DNA"/>
</dbReference>
<evidence type="ECO:0000256" key="1">
    <source>
        <dbReference type="SAM" id="MobiDB-lite"/>
    </source>
</evidence>
<evidence type="ECO:0000313" key="2">
    <source>
        <dbReference type="EMBL" id="CAA9209911.1"/>
    </source>
</evidence>
<evidence type="ECO:0008006" key="3">
    <source>
        <dbReference type="Google" id="ProtNLM"/>
    </source>
</evidence>
<proteinExistence type="predicted"/>
<dbReference type="CDD" id="cd07812">
    <property type="entry name" value="SRPBCC"/>
    <property type="match status" value="1"/>
</dbReference>